<accession>A0A7T4B292</accession>
<feature type="chain" id="PRO_5032843944" description="DUF4198 domain-containing protein" evidence="1">
    <location>
        <begin position="23"/>
        <end position="297"/>
    </location>
</feature>
<keyword evidence="1" id="KW-0732">Signal</keyword>
<evidence type="ECO:0000313" key="3">
    <source>
        <dbReference type="Proteomes" id="UP000595231"/>
    </source>
</evidence>
<gene>
    <name evidence="2" type="ORF">I6I07_27770</name>
</gene>
<name>A0A7T4B292_9BURK</name>
<organism evidence="2 3">
    <name type="scientific">Achromobacter deleyi</name>
    <dbReference type="NCBI Taxonomy" id="1353891"/>
    <lineage>
        <taxon>Bacteria</taxon>
        <taxon>Pseudomonadati</taxon>
        <taxon>Pseudomonadota</taxon>
        <taxon>Betaproteobacteria</taxon>
        <taxon>Burkholderiales</taxon>
        <taxon>Alcaligenaceae</taxon>
        <taxon>Achromobacter</taxon>
    </lineage>
</organism>
<evidence type="ECO:0008006" key="4">
    <source>
        <dbReference type="Google" id="ProtNLM"/>
    </source>
</evidence>
<feature type="signal peptide" evidence="1">
    <location>
        <begin position="1"/>
        <end position="22"/>
    </location>
</feature>
<evidence type="ECO:0000313" key="2">
    <source>
        <dbReference type="EMBL" id="QQB34351.1"/>
    </source>
</evidence>
<dbReference type="RefSeq" id="WP_198484535.1">
    <property type="nucleotide sequence ID" value="NZ_CP065997.1"/>
</dbReference>
<evidence type="ECO:0000256" key="1">
    <source>
        <dbReference type="SAM" id="SignalP"/>
    </source>
</evidence>
<dbReference type="EMBL" id="CP065997">
    <property type="protein sequence ID" value="QQB34351.1"/>
    <property type="molecule type" value="Genomic_DNA"/>
</dbReference>
<dbReference type="Proteomes" id="UP000595231">
    <property type="component" value="Chromosome"/>
</dbReference>
<reference evidence="2 3" key="1">
    <citation type="submission" date="2020-12" db="EMBL/GenBank/DDBJ databases">
        <title>FDA dAtabase for Regulatory Grade micrObial Sequences (FDA-ARGOS): Supporting development and validation of Infectious Disease Dx tests.</title>
        <authorList>
            <person name="Sproer C."/>
            <person name="Gronow S."/>
            <person name="Severitt S."/>
            <person name="Schroder I."/>
            <person name="Tallon L."/>
            <person name="Sadzewicz L."/>
            <person name="Zhao X."/>
            <person name="Boylan J."/>
            <person name="Ott S."/>
            <person name="Bowen H."/>
            <person name="Vavikolanu K."/>
            <person name="Mehta A."/>
            <person name="Aluvathingal J."/>
            <person name="Nadendla S."/>
            <person name="Lowell S."/>
            <person name="Myers T."/>
            <person name="Yan Y."/>
            <person name="Sichtig H."/>
        </authorList>
    </citation>
    <scope>NUCLEOTIDE SEQUENCE [LARGE SCALE GENOMIC DNA]</scope>
    <source>
        <strain evidence="2 3">FDAARGOS_1050</strain>
    </source>
</reference>
<protein>
    <recommendedName>
        <fullName evidence="4">DUF4198 domain-containing protein</fullName>
    </recommendedName>
</protein>
<dbReference type="Gene3D" id="2.40.160.90">
    <property type="match status" value="1"/>
</dbReference>
<dbReference type="AlphaFoldDB" id="A0A7T4B292"/>
<sequence length="297" mass="30691">MNRLTQISAALLLAGFAGAASAGWNQLDLNQPSNLEGQTDVVYQGSFNYNGQTYGPSTAVAAPTQASAGIANVFDLNALQAFTLYGKNGPGGTGHNDDLSLTSNDSSSAAGVKTPVVYRVYRQNYSAAVVNLARGTEARHFVKSIVGDRTAPGTLVNGTYNYAGVTFSNFPRGMFDYQVTVTGPSAATGEGSFSLDGIKIPARISPTAKDIVFNIDDGKLDQTALAATDNGLVFKGSVTVNSADVSNPEAWKEINKGPQGTPEYALTLFGPNGAEIAGAITGLPDRIGGVAVIGAKQ</sequence>
<proteinExistence type="predicted"/>